<comment type="caution">
    <text evidence="2">The sequence shown here is derived from an EMBL/GenBank/DDBJ whole genome shotgun (WGS) entry which is preliminary data.</text>
</comment>
<dbReference type="EMBL" id="JARGDH010000002">
    <property type="protein sequence ID" value="KAL0274637.1"/>
    <property type="molecule type" value="Genomic_DNA"/>
</dbReference>
<dbReference type="GO" id="GO:0005929">
    <property type="term" value="C:cilium"/>
    <property type="evidence" value="ECO:0007669"/>
    <property type="project" value="TreeGrafter"/>
</dbReference>
<dbReference type="InterPro" id="IPR042418">
    <property type="entry name" value="TXNDC15"/>
</dbReference>
<reference evidence="2" key="1">
    <citation type="journal article" date="2024" name="Gigascience">
        <title>Chromosome-level genome of the poultry shaft louse Menopon gallinae provides insight into the host-switching and adaptive evolution of parasitic lice.</title>
        <authorList>
            <person name="Xu Y."/>
            <person name="Ma L."/>
            <person name="Liu S."/>
            <person name="Liang Y."/>
            <person name="Liu Q."/>
            <person name="He Z."/>
            <person name="Tian L."/>
            <person name="Duan Y."/>
            <person name="Cai W."/>
            <person name="Li H."/>
            <person name="Song F."/>
        </authorList>
    </citation>
    <scope>NUCLEOTIDE SEQUENCE</scope>
    <source>
        <strain evidence="2">Cailab_2023a</strain>
    </source>
</reference>
<evidence type="ECO:0000259" key="1">
    <source>
        <dbReference type="PROSITE" id="PS51352"/>
    </source>
</evidence>
<dbReference type="GO" id="GO:0060271">
    <property type="term" value="P:cilium assembly"/>
    <property type="evidence" value="ECO:0007669"/>
    <property type="project" value="TreeGrafter"/>
</dbReference>
<sequence length="188" mass="21471">MLQIVNSTRLTSILQSEFNVTSRSAPGNCVAVLFYSPSCIFSCHAAPHYNALHRHFRDIKMVAVDATTHRSFNAQYGIFGIPMLILFHNGKPVARLNETNYNLKMFALFIKSWTNLKPTGKLVVQSSDFSGPISSVPVNDRDYYLLLSWIVIAMQLLYTFYRSSWGRWLADATLSAWREAEDQHHHID</sequence>
<proteinExistence type="predicted"/>
<dbReference type="PANTHER" id="PTHR14684:SF2">
    <property type="entry name" value="THIOREDOXIN DOMAIN-CONTAINING PROTEIN 15"/>
    <property type="match status" value="1"/>
</dbReference>
<dbReference type="InterPro" id="IPR036249">
    <property type="entry name" value="Thioredoxin-like_sf"/>
</dbReference>
<dbReference type="PANTHER" id="PTHR14684">
    <property type="entry name" value="THIOREDOXIN DOMAIN-CONTAINING PROTEIN 15"/>
    <property type="match status" value="1"/>
</dbReference>
<dbReference type="Gene3D" id="3.40.30.10">
    <property type="entry name" value="Glutaredoxin"/>
    <property type="match status" value="1"/>
</dbReference>
<dbReference type="InterPro" id="IPR013766">
    <property type="entry name" value="Thioredoxin_domain"/>
</dbReference>
<feature type="domain" description="Thioredoxin" evidence="1">
    <location>
        <begin position="11"/>
        <end position="115"/>
    </location>
</feature>
<accession>A0AAW2HXV3</accession>
<dbReference type="PROSITE" id="PS51352">
    <property type="entry name" value="THIOREDOXIN_2"/>
    <property type="match status" value="1"/>
</dbReference>
<dbReference type="Pfam" id="PF00085">
    <property type="entry name" value="Thioredoxin"/>
    <property type="match status" value="1"/>
</dbReference>
<dbReference type="SUPFAM" id="SSF52833">
    <property type="entry name" value="Thioredoxin-like"/>
    <property type="match status" value="1"/>
</dbReference>
<dbReference type="AlphaFoldDB" id="A0AAW2HXV3"/>
<name>A0AAW2HXV3_9NEOP</name>
<protein>
    <recommendedName>
        <fullName evidence="1">Thioredoxin domain-containing protein</fullName>
    </recommendedName>
</protein>
<organism evidence="2">
    <name type="scientific">Menopon gallinae</name>
    <name type="common">poultry shaft louse</name>
    <dbReference type="NCBI Taxonomy" id="328185"/>
    <lineage>
        <taxon>Eukaryota</taxon>
        <taxon>Metazoa</taxon>
        <taxon>Ecdysozoa</taxon>
        <taxon>Arthropoda</taxon>
        <taxon>Hexapoda</taxon>
        <taxon>Insecta</taxon>
        <taxon>Pterygota</taxon>
        <taxon>Neoptera</taxon>
        <taxon>Paraneoptera</taxon>
        <taxon>Psocodea</taxon>
        <taxon>Troctomorpha</taxon>
        <taxon>Phthiraptera</taxon>
        <taxon>Amblycera</taxon>
        <taxon>Menoponidae</taxon>
        <taxon>Menopon</taxon>
    </lineage>
</organism>
<evidence type="ECO:0000313" key="2">
    <source>
        <dbReference type="EMBL" id="KAL0274637.1"/>
    </source>
</evidence>
<gene>
    <name evidence="2" type="ORF">PYX00_002724</name>
</gene>